<comment type="cofactor">
    <cofactor evidence="1">
        <name>FAD</name>
        <dbReference type="ChEBI" id="CHEBI:57692"/>
    </cofactor>
</comment>
<gene>
    <name evidence="7" type="ORF">H4696_009309</name>
</gene>
<evidence type="ECO:0000256" key="2">
    <source>
        <dbReference type="ARBA" id="ARBA00005466"/>
    </source>
</evidence>
<evidence type="ECO:0000259" key="6">
    <source>
        <dbReference type="PROSITE" id="PS51387"/>
    </source>
</evidence>
<evidence type="ECO:0000256" key="5">
    <source>
        <dbReference type="ARBA" id="ARBA00023002"/>
    </source>
</evidence>
<keyword evidence="4" id="KW-0274">FAD</keyword>
<dbReference type="Gene3D" id="3.40.462.20">
    <property type="match status" value="1"/>
</dbReference>
<comment type="caution">
    <text evidence="7">The sequence shown here is derived from an EMBL/GenBank/DDBJ whole genome shotgun (WGS) entry which is preliminary data.</text>
</comment>
<dbReference type="InterPro" id="IPR016169">
    <property type="entry name" value="FAD-bd_PCMH_sub2"/>
</dbReference>
<evidence type="ECO:0000256" key="3">
    <source>
        <dbReference type="ARBA" id="ARBA00022630"/>
    </source>
</evidence>
<dbReference type="PROSITE" id="PS00862">
    <property type="entry name" value="OX2_COVAL_FAD"/>
    <property type="match status" value="1"/>
</dbReference>
<keyword evidence="5 7" id="KW-0560">Oxidoreductase</keyword>
<keyword evidence="3" id="KW-0285">Flavoprotein</keyword>
<dbReference type="GO" id="GO:0016491">
    <property type="term" value="F:oxidoreductase activity"/>
    <property type="evidence" value="ECO:0007669"/>
    <property type="project" value="UniProtKB-KW"/>
</dbReference>
<proteinExistence type="inferred from homology"/>
<dbReference type="SUPFAM" id="SSF56176">
    <property type="entry name" value="FAD-binding/transporter-associated domain-like"/>
    <property type="match status" value="1"/>
</dbReference>
<organism evidence="7 8">
    <name type="scientific">Amycolatopsis lexingtonensis</name>
    <dbReference type="NCBI Taxonomy" id="218822"/>
    <lineage>
        <taxon>Bacteria</taxon>
        <taxon>Bacillati</taxon>
        <taxon>Actinomycetota</taxon>
        <taxon>Actinomycetes</taxon>
        <taxon>Pseudonocardiales</taxon>
        <taxon>Pseudonocardiaceae</taxon>
        <taxon>Amycolatopsis</taxon>
    </lineage>
</organism>
<evidence type="ECO:0000313" key="8">
    <source>
        <dbReference type="Proteomes" id="UP000631670"/>
    </source>
</evidence>
<dbReference type="EC" id="1.1.3.45" evidence="7"/>
<sequence>MGAVTVLPDDARYADLVRGVNQRWVGKPDYVRVPTSTEEVVEAVGTAVREGRRIAVRSGGHCVEEMVGAADVQVVIDLSELNRIDFDPERDAFVVEPGATVGQAYRTLYKRWGVTIPAGSCPSVGLGGHIAGGGYGPLSRKFGYVSDHLYAVEVVVVDAGGTARAVVATRDPDDENHDLWWAHTGGGGGNFGVVTRYWLRIPGVTGAPAQLLPTPPARLLVQQDVWVWDMLDEAAFTRLLRNHGDWYERNSAPGSPYDDLYSGLWCGTRASQFVAMSTQIDSSLPNAAGLLDDYVAAIREDLGVAPALSSRQELPWLHSTSWGGIADSGDHTLSFKIKAADLRKRCTDEQAGKIYRHLLREDYGNHRAGVMFVGCGGQMNALAPADTAIAQRDSILKLVYSTHWDASEQPEGHLAWLREFYADVYAGTGGVPVPDERTNGSYVNNPDFDVQDERWNRSGLAWHELYHQHNYPRLQRVKARWDPGDVFRNPFSVRLP</sequence>
<name>A0ABR9IGA9_9PSEU</name>
<feature type="domain" description="FAD-binding PCMH-type" evidence="6">
    <location>
        <begin position="17"/>
        <end position="204"/>
    </location>
</feature>
<dbReference type="InterPro" id="IPR006094">
    <property type="entry name" value="Oxid_FAD_bind_N"/>
</dbReference>
<dbReference type="Gene3D" id="3.30.465.10">
    <property type="match status" value="1"/>
</dbReference>
<dbReference type="InterPro" id="IPR012951">
    <property type="entry name" value="BBE"/>
</dbReference>
<evidence type="ECO:0000313" key="7">
    <source>
        <dbReference type="EMBL" id="MBE1502209.1"/>
    </source>
</evidence>
<dbReference type="EMBL" id="JADBEG010000001">
    <property type="protein sequence ID" value="MBE1502209.1"/>
    <property type="molecule type" value="Genomic_DNA"/>
</dbReference>
<dbReference type="InterPro" id="IPR006093">
    <property type="entry name" value="Oxy_OxRdtase_FAD_BS"/>
</dbReference>
<evidence type="ECO:0000256" key="4">
    <source>
        <dbReference type="ARBA" id="ARBA00022827"/>
    </source>
</evidence>
<keyword evidence="8" id="KW-1185">Reference proteome</keyword>
<dbReference type="EC" id="1.3.3.14" evidence="7"/>
<dbReference type="Proteomes" id="UP000631670">
    <property type="component" value="Unassembled WGS sequence"/>
</dbReference>
<dbReference type="Pfam" id="PF01565">
    <property type="entry name" value="FAD_binding_4"/>
    <property type="match status" value="1"/>
</dbReference>
<dbReference type="Pfam" id="PF08031">
    <property type="entry name" value="BBE"/>
    <property type="match status" value="1"/>
</dbReference>
<dbReference type="InterPro" id="IPR036318">
    <property type="entry name" value="FAD-bd_PCMH-like_sf"/>
</dbReference>
<protein>
    <submittedName>
        <fullName evidence="7">Aclacinomycin oxidase</fullName>
        <ecNumber evidence="7">1.1.3.45</ecNumber>
        <ecNumber evidence="7">1.3.3.14</ecNumber>
    </submittedName>
</protein>
<accession>A0ABR9IGA9</accession>
<dbReference type="RefSeq" id="WP_225956002.1">
    <property type="nucleotide sequence ID" value="NZ_JADBEG010000001.1"/>
</dbReference>
<dbReference type="InterPro" id="IPR050416">
    <property type="entry name" value="FAD-linked_Oxidoreductase"/>
</dbReference>
<dbReference type="PROSITE" id="PS51387">
    <property type="entry name" value="FAD_PCMH"/>
    <property type="match status" value="1"/>
</dbReference>
<evidence type="ECO:0000256" key="1">
    <source>
        <dbReference type="ARBA" id="ARBA00001974"/>
    </source>
</evidence>
<dbReference type="InterPro" id="IPR016166">
    <property type="entry name" value="FAD-bd_PCMH"/>
</dbReference>
<dbReference type="PANTHER" id="PTHR42973:SF39">
    <property type="entry name" value="FAD-BINDING PCMH-TYPE DOMAIN-CONTAINING PROTEIN"/>
    <property type="match status" value="1"/>
</dbReference>
<comment type="similarity">
    <text evidence="2">Belongs to the oxygen-dependent FAD-linked oxidoreductase family.</text>
</comment>
<reference evidence="7 8" key="1">
    <citation type="submission" date="2020-10" db="EMBL/GenBank/DDBJ databases">
        <title>Sequencing the genomes of 1000 actinobacteria strains.</title>
        <authorList>
            <person name="Klenk H.-P."/>
        </authorList>
    </citation>
    <scope>NUCLEOTIDE SEQUENCE [LARGE SCALE GENOMIC DNA]</scope>
    <source>
        <strain evidence="7 8">DSM 44653</strain>
    </source>
</reference>
<dbReference type="PANTHER" id="PTHR42973">
    <property type="entry name" value="BINDING OXIDOREDUCTASE, PUTATIVE (AFU_ORTHOLOGUE AFUA_1G17690)-RELATED"/>
    <property type="match status" value="1"/>
</dbReference>